<evidence type="ECO:0000313" key="3">
    <source>
        <dbReference type="Proteomes" id="UP001500483"/>
    </source>
</evidence>
<reference evidence="3" key="1">
    <citation type="journal article" date="2019" name="Int. J. Syst. Evol. Microbiol.">
        <title>The Global Catalogue of Microorganisms (GCM) 10K type strain sequencing project: providing services to taxonomists for standard genome sequencing and annotation.</title>
        <authorList>
            <consortium name="The Broad Institute Genomics Platform"/>
            <consortium name="The Broad Institute Genome Sequencing Center for Infectious Disease"/>
            <person name="Wu L."/>
            <person name="Ma J."/>
        </authorList>
    </citation>
    <scope>NUCLEOTIDE SEQUENCE [LARGE SCALE GENOMIC DNA]</scope>
    <source>
        <strain evidence="3">JCM 9687</strain>
    </source>
</reference>
<dbReference type="Gene3D" id="3.90.960.10">
    <property type="entry name" value="YbaK/aminoacyl-tRNA synthetase-associated domain"/>
    <property type="match status" value="1"/>
</dbReference>
<sequence>MALDWSRAAGTLEVGSALERPELLAEPVRDAVAALPAAEAELVGVAEIDPELADTAAFCAEYASPLELSANCVVVAGKRAGELRYAACLVLATTRADVNGVVKRRLDVRKASFAPMDEAVRLTGMEYGGITPFGLPAGWPLLVDAAVASAPAAVVGSGLRRSKIIAPGALLARLPAAEVLDDLARPVG</sequence>
<comment type="caution">
    <text evidence="2">The sequence shown here is derived from an EMBL/GenBank/DDBJ whole genome shotgun (WGS) entry which is preliminary data.</text>
</comment>
<dbReference type="InterPro" id="IPR036754">
    <property type="entry name" value="YbaK/aa-tRNA-synt-asso_dom_sf"/>
</dbReference>
<dbReference type="InterPro" id="IPR007214">
    <property type="entry name" value="YbaK/aa-tRNA-synth-assoc-dom"/>
</dbReference>
<gene>
    <name evidence="2" type="ORF">GCM10020366_63100</name>
</gene>
<dbReference type="Proteomes" id="UP001500483">
    <property type="component" value="Unassembled WGS sequence"/>
</dbReference>
<accession>A0ABP6S0T9</accession>
<dbReference type="EMBL" id="BAAAYK010000038">
    <property type="protein sequence ID" value="GAA3364985.1"/>
    <property type="molecule type" value="Genomic_DNA"/>
</dbReference>
<evidence type="ECO:0000259" key="1">
    <source>
        <dbReference type="Pfam" id="PF04073"/>
    </source>
</evidence>
<proteinExistence type="predicted"/>
<dbReference type="Pfam" id="PF04073">
    <property type="entry name" value="tRNA_edit"/>
    <property type="match status" value="1"/>
</dbReference>
<feature type="domain" description="YbaK/aminoacyl-tRNA synthetase-associated" evidence="1">
    <location>
        <begin position="50"/>
        <end position="172"/>
    </location>
</feature>
<dbReference type="SUPFAM" id="SSF55826">
    <property type="entry name" value="YbaK/ProRS associated domain"/>
    <property type="match status" value="1"/>
</dbReference>
<name>A0ABP6S0T9_9PSEU</name>
<organism evidence="2 3">
    <name type="scientific">Saccharopolyspora gregorii</name>
    <dbReference type="NCBI Taxonomy" id="33914"/>
    <lineage>
        <taxon>Bacteria</taxon>
        <taxon>Bacillati</taxon>
        <taxon>Actinomycetota</taxon>
        <taxon>Actinomycetes</taxon>
        <taxon>Pseudonocardiales</taxon>
        <taxon>Pseudonocardiaceae</taxon>
        <taxon>Saccharopolyspora</taxon>
    </lineage>
</organism>
<dbReference type="RefSeq" id="WP_344931100.1">
    <property type="nucleotide sequence ID" value="NZ_BAAAYK010000038.1"/>
</dbReference>
<keyword evidence="3" id="KW-1185">Reference proteome</keyword>
<protein>
    <submittedName>
        <fullName evidence="2">YbaK/EbsC family protein</fullName>
    </submittedName>
</protein>
<dbReference type="CDD" id="cd04939">
    <property type="entry name" value="PA2301"/>
    <property type="match status" value="1"/>
</dbReference>
<evidence type="ECO:0000313" key="2">
    <source>
        <dbReference type="EMBL" id="GAA3364985.1"/>
    </source>
</evidence>